<evidence type="ECO:0000256" key="1">
    <source>
        <dbReference type="ARBA" id="ARBA00007664"/>
    </source>
</evidence>
<dbReference type="InterPro" id="IPR043504">
    <property type="entry name" value="Peptidase_S1_PA_chymotrypsin"/>
</dbReference>
<dbReference type="EMBL" id="CAFBMK010000022">
    <property type="protein sequence ID" value="CAB4901834.1"/>
    <property type="molecule type" value="Genomic_DNA"/>
</dbReference>
<feature type="region of interest" description="Disordered" evidence="3">
    <location>
        <begin position="213"/>
        <end position="232"/>
    </location>
</feature>
<dbReference type="InterPro" id="IPR018114">
    <property type="entry name" value="TRYPSIN_HIS"/>
</dbReference>
<dbReference type="InterPro" id="IPR009003">
    <property type="entry name" value="Peptidase_S1_PA"/>
</dbReference>
<dbReference type="InterPro" id="IPR033116">
    <property type="entry name" value="TRYPSIN_SER"/>
</dbReference>
<name>A0A6J7G545_9ZZZZ</name>
<feature type="compositionally biased region" description="Gly residues" evidence="3">
    <location>
        <begin position="89"/>
        <end position="106"/>
    </location>
</feature>
<feature type="transmembrane region" description="Helical" evidence="4">
    <location>
        <begin position="45"/>
        <end position="66"/>
    </location>
</feature>
<proteinExistence type="inferred from homology"/>
<evidence type="ECO:0000313" key="6">
    <source>
        <dbReference type="EMBL" id="CAB4901834.1"/>
    </source>
</evidence>
<feature type="region of interest" description="Disordered" evidence="3">
    <location>
        <begin position="1"/>
        <end position="39"/>
    </location>
</feature>
<dbReference type="PROSITE" id="PS50240">
    <property type="entry name" value="TRYPSIN_DOM"/>
    <property type="match status" value="1"/>
</dbReference>
<sequence>MSRSSRSSHRGAPTAVHPGDAPPAPAGPAPSAVPGPRVRRGRGGVGGALVVGPAAAALVALGALAVGATSAGAASTGGTSAGAATAGGAAPGGASTGSTGAGGRPGGRTVVLRASPAPAAPAVAAPAAAPARPRIVGGTTTTIASAPWQVRIRARDDGQPYGAPGAFSYGACGGAVIDATHVVTAAHCVLNGRVDRPAVSFRVNSGFSRFNAAPGSGGEPMPLASDTPQTRTVSAVRRHPGYVLRDGSSGTIADLADDVAVLTLSTPLTFDANTQPIALADVGPSPVGPARITGFGLQSDGGAADGLLHALDVPLIDAATPLSAGGAGGVNALYAVSRTPAGSTCQGDSGGPLVQAGRLVGVVSSGPACGGGQPSFYTNVAAPEVREFVLGSDAPPAAPRGGEDVSLRTPRAPRTGDALTCSAGTWSNAPAFVHVFTDTRTGRVLQSGPSPTHVLAPDTVGATVSCRAIATTAGGAGRTPSTTATAAVAQGPQARLRASVSISRSRVRRSGLVTVRVRVRNVGDAPAAGVRTCVRPGPRFLVRRTGGGTLVGGRVCFTNTSISRSTTKRLVLKVRRRAARGRTTVASVSATAPTLRSASASRRVTVRR</sequence>
<dbReference type="PANTHER" id="PTHR24276">
    <property type="entry name" value="POLYSERASE-RELATED"/>
    <property type="match status" value="1"/>
</dbReference>
<dbReference type="PROSITE" id="PS00135">
    <property type="entry name" value="TRYPSIN_SER"/>
    <property type="match status" value="1"/>
</dbReference>
<feature type="compositionally biased region" description="Low complexity" evidence="3">
    <location>
        <begin position="71"/>
        <end position="88"/>
    </location>
</feature>
<evidence type="ECO:0000256" key="2">
    <source>
        <dbReference type="ARBA" id="ARBA00023157"/>
    </source>
</evidence>
<feature type="region of interest" description="Disordered" evidence="3">
    <location>
        <begin position="393"/>
        <end position="413"/>
    </location>
</feature>
<dbReference type="SUPFAM" id="SSF50494">
    <property type="entry name" value="Trypsin-like serine proteases"/>
    <property type="match status" value="1"/>
</dbReference>
<feature type="compositionally biased region" description="Pro residues" evidence="3">
    <location>
        <begin position="20"/>
        <end position="33"/>
    </location>
</feature>
<dbReference type="InterPro" id="IPR001254">
    <property type="entry name" value="Trypsin_dom"/>
</dbReference>
<evidence type="ECO:0000259" key="5">
    <source>
        <dbReference type="PROSITE" id="PS50240"/>
    </source>
</evidence>
<comment type="similarity">
    <text evidence="1">Belongs to the peptidase S1 family.</text>
</comment>
<dbReference type="GO" id="GO:0006508">
    <property type="term" value="P:proteolysis"/>
    <property type="evidence" value="ECO:0007669"/>
    <property type="project" value="InterPro"/>
</dbReference>
<dbReference type="PRINTS" id="PR00722">
    <property type="entry name" value="CHYMOTRYPSIN"/>
</dbReference>
<keyword evidence="4" id="KW-0812">Transmembrane</keyword>
<dbReference type="Gene3D" id="2.40.10.10">
    <property type="entry name" value="Trypsin-like serine proteases"/>
    <property type="match status" value="1"/>
</dbReference>
<dbReference type="CDD" id="cd00190">
    <property type="entry name" value="Tryp_SPc"/>
    <property type="match status" value="1"/>
</dbReference>
<keyword evidence="2" id="KW-1015">Disulfide bond</keyword>
<organism evidence="6">
    <name type="scientific">freshwater metagenome</name>
    <dbReference type="NCBI Taxonomy" id="449393"/>
    <lineage>
        <taxon>unclassified sequences</taxon>
        <taxon>metagenomes</taxon>
        <taxon>ecological metagenomes</taxon>
    </lineage>
</organism>
<keyword evidence="4" id="KW-0472">Membrane</keyword>
<dbReference type="AlphaFoldDB" id="A0A6J7G545"/>
<dbReference type="SMART" id="SM00020">
    <property type="entry name" value="Tryp_SPc"/>
    <property type="match status" value="1"/>
</dbReference>
<dbReference type="InterPro" id="IPR001314">
    <property type="entry name" value="Peptidase_S1A"/>
</dbReference>
<dbReference type="PROSITE" id="PS00134">
    <property type="entry name" value="TRYPSIN_HIS"/>
    <property type="match status" value="1"/>
</dbReference>
<dbReference type="InterPro" id="IPR050430">
    <property type="entry name" value="Peptidase_S1"/>
</dbReference>
<reference evidence="6" key="1">
    <citation type="submission" date="2020-05" db="EMBL/GenBank/DDBJ databases">
        <authorList>
            <person name="Chiriac C."/>
            <person name="Salcher M."/>
            <person name="Ghai R."/>
            <person name="Kavagutti S V."/>
        </authorList>
    </citation>
    <scope>NUCLEOTIDE SEQUENCE</scope>
</reference>
<keyword evidence="4" id="KW-1133">Transmembrane helix</keyword>
<dbReference type="GO" id="GO:0004252">
    <property type="term" value="F:serine-type endopeptidase activity"/>
    <property type="evidence" value="ECO:0007669"/>
    <property type="project" value="InterPro"/>
</dbReference>
<dbReference type="PANTHER" id="PTHR24276:SF91">
    <property type="entry name" value="AT26814P-RELATED"/>
    <property type="match status" value="1"/>
</dbReference>
<dbReference type="Pfam" id="PF00089">
    <property type="entry name" value="Trypsin"/>
    <property type="match status" value="1"/>
</dbReference>
<protein>
    <submittedName>
        <fullName evidence="6">Unannotated protein</fullName>
    </submittedName>
</protein>
<feature type="domain" description="Peptidase S1" evidence="5">
    <location>
        <begin position="135"/>
        <end position="394"/>
    </location>
</feature>
<accession>A0A6J7G545</accession>
<gene>
    <name evidence="6" type="ORF">UFOPK3564_00621</name>
</gene>
<feature type="region of interest" description="Disordered" evidence="3">
    <location>
        <begin position="71"/>
        <end position="108"/>
    </location>
</feature>
<evidence type="ECO:0000256" key="4">
    <source>
        <dbReference type="SAM" id="Phobius"/>
    </source>
</evidence>
<evidence type="ECO:0000256" key="3">
    <source>
        <dbReference type="SAM" id="MobiDB-lite"/>
    </source>
</evidence>